<comment type="caution">
    <text evidence="3">The sequence shown here is derived from an EMBL/GenBank/DDBJ whole genome shotgun (WGS) entry which is preliminary data.</text>
</comment>
<sequence length="136" mass="15919">MEAAAVPEWQRQFDLWFLILLDHLCESERIWTMGYPLARLKQDFRHASRLEIDHRSLGFNNLSGFISSGYSHLCTMERVGGRRNRNLIVRPIKTPPTRHDTNYKVADTCCLVPFVIAVFLYFVFTIDIDNDNMKLL</sequence>
<keyword evidence="1" id="KW-0812">Transmembrane</keyword>
<gene>
    <name evidence="3" type="ORF">C1H46_019058</name>
</gene>
<dbReference type="AlphaFoldDB" id="A0A540M983"/>
<dbReference type="Pfam" id="PF12872">
    <property type="entry name" value="OST-HTH"/>
    <property type="match status" value="1"/>
</dbReference>
<reference evidence="3 4" key="1">
    <citation type="journal article" date="2019" name="G3 (Bethesda)">
        <title>Sequencing of a Wild Apple (Malus baccata) Genome Unravels the Differences Between Cultivated and Wild Apple Species Regarding Disease Resistance and Cold Tolerance.</title>
        <authorList>
            <person name="Chen X."/>
        </authorList>
    </citation>
    <scope>NUCLEOTIDE SEQUENCE [LARGE SCALE GENOMIC DNA]</scope>
    <source>
        <strain evidence="4">cv. Shandingzi</strain>
        <tissue evidence="3">Leaves</tissue>
    </source>
</reference>
<name>A0A540M983_MALBA</name>
<evidence type="ECO:0000313" key="4">
    <source>
        <dbReference type="Proteomes" id="UP000315295"/>
    </source>
</evidence>
<feature type="domain" description="HTH OST-type" evidence="2">
    <location>
        <begin position="34"/>
        <end position="83"/>
    </location>
</feature>
<accession>A0A540M983</accession>
<keyword evidence="4" id="KW-1185">Reference proteome</keyword>
<dbReference type="Proteomes" id="UP000315295">
    <property type="component" value="Unassembled WGS sequence"/>
</dbReference>
<evidence type="ECO:0000256" key="1">
    <source>
        <dbReference type="SAM" id="Phobius"/>
    </source>
</evidence>
<dbReference type="EMBL" id="VIEB01000319">
    <property type="protein sequence ID" value="TQD95266.1"/>
    <property type="molecule type" value="Genomic_DNA"/>
</dbReference>
<organism evidence="3 4">
    <name type="scientific">Malus baccata</name>
    <name type="common">Siberian crab apple</name>
    <name type="synonym">Pyrus baccata</name>
    <dbReference type="NCBI Taxonomy" id="106549"/>
    <lineage>
        <taxon>Eukaryota</taxon>
        <taxon>Viridiplantae</taxon>
        <taxon>Streptophyta</taxon>
        <taxon>Embryophyta</taxon>
        <taxon>Tracheophyta</taxon>
        <taxon>Spermatophyta</taxon>
        <taxon>Magnoliopsida</taxon>
        <taxon>eudicotyledons</taxon>
        <taxon>Gunneridae</taxon>
        <taxon>Pentapetalae</taxon>
        <taxon>rosids</taxon>
        <taxon>fabids</taxon>
        <taxon>Rosales</taxon>
        <taxon>Rosaceae</taxon>
        <taxon>Amygdaloideae</taxon>
        <taxon>Maleae</taxon>
        <taxon>Malus</taxon>
    </lineage>
</organism>
<feature type="transmembrane region" description="Helical" evidence="1">
    <location>
        <begin position="105"/>
        <end position="126"/>
    </location>
</feature>
<keyword evidence="1" id="KW-1133">Transmembrane helix</keyword>
<protein>
    <recommendedName>
        <fullName evidence="2">HTH OST-type domain-containing protein</fullName>
    </recommendedName>
</protein>
<dbReference type="InterPro" id="IPR025605">
    <property type="entry name" value="OST-HTH/LOTUS_dom"/>
</dbReference>
<evidence type="ECO:0000259" key="2">
    <source>
        <dbReference type="Pfam" id="PF12872"/>
    </source>
</evidence>
<proteinExistence type="predicted"/>
<evidence type="ECO:0000313" key="3">
    <source>
        <dbReference type="EMBL" id="TQD95266.1"/>
    </source>
</evidence>
<keyword evidence="1" id="KW-0472">Membrane</keyword>